<proteinExistence type="predicted"/>
<dbReference type="PROSITE" id="PS50932">
    <property type="entry name" value="HTH_LACI_2"/>
    <property type="match status" value="1"/>
</dbReference>
<dbReference type="Proteomes" id="UP000019753">
    <property type="component" value="Unassembled WGS sequence"/>
</dbReference>
<dbReference type="GO" id="GO:0003700">
    <property type="term" value="F:DNA-binding transcription factor activity"/>
    <property type="evidence" value="ECO:0007669"/>
    <property type="project" value="TreeGrafter"/>
</dbReference>
<keyword evidence="3" id="KW-0804">Transcription</keyword>
<name>A0A021VPU0_9CELL</name>
<dbReference type="OrthoDB" id="3510266at2"/>
<dbReference type="AlphaFoldDB" id="A0A021VPU0"/>
<organism evidence="6 7">
    <name type="scientific">Actinotalea ferrariae CF5-4</name>
    <dbReference type="NCBI Taxonomy" id="948458"/>
    <lineage>
        <taxon>Bacteria</taxon>
        <taxon>Bacillati</taxon>
        <taxon>Actinomycetota</taxon>
        <taxon>Actinomycetes</taxon>
        <taxon>Micrococcales</taxon>
        <taxon>Cellulomonadaceae</taxon>
        <taxon>Actinotalea</taxon>
    </lineage>
</organism>
<evidence type="ECO:0000256" key="4">
    <source>
        <dbReference type="SAM" id="MobiDB-lite"/>
    </source>
</evidence>
<keyword evidence="2" id="KW-0238">DNA-binding</keyword>
<dbReference type="SUPFAM" id="SSF53822">
    <property type="entry name" value="Periplasmic binding protein-like I"/>
    <property type="match status" value="1"/>
</dbReference>
<dbReference type="Gene3D" id="1.10.260.40">
    <property type="entry name" value="lambda repressor-like DNA-binding domains"/>
    <property type="match status" value="1"/>
</dbReference>
<gene>
    <name evidence="6" type="ORF">N866_02470</name>
</gene>
<feature type="compositionally biased region" description="Basic residues" evidence="4">
    <location>
        <begin position="342"/>
        <end position="351"/>
    </location>
</feature>
<dbReference type="Pfam" id="PF00356">
    <property type="entry name" value="LacI"/>
    <property type="match status" value="1"/>
</dbReference>
<dbReference type="SMART" id="SM00354">
    <property type="entry name" value="HTH_LACI"/>
    <property type="match status" value="1"/>
</dbReference>
<dbReference type="EMBL" id="AXCW01000120">
    <property type="protein sequence ID" value="EYR63166.1"/>
    <property type="molecule type" value="Genomic_DNA"/>
</dbReference>
<protein>
    <submittedName>
        <fullName evidence="6">Transcriptional regulator</fullName>
    </submittedName>
</protein>
<feature type="region of interest" description="Disordered" evidence="4">
    <location>
        <begin position="325"/>
        <end position="351"/>
    </location>
</feature>
<dbReference type="SUPFAM" id="SSF47413">
    <property type="entry name" value="lambda repressor-like DNA-binding domains"/>
    <property type="match status" value="1"/>
</dbReference>
<sequence>MAAGIDDVARAAGVSTATVSRALRGLPNVNAATRDRVRLVAEQLGYVASPSAASLASGRTRTIGLISPFINRWFFSNVIEGAERALRAQGFDVLLYTFEIDRSAGRAYRVDPAVLRRRVDGILVVGLPLEEDEVRALQGLGYPIVCVGWGGYGITTVRLDDRGTAMAATRHLLGLGHRRIGHISGAPDDVSPWSPPVDRAEGWREAMREAGIEPGPELEVHGHFDTAGGRESVHELLAHAPDVTAVFASSDEMAMGAILGLRDLNLRVPEDVSVIGVDGHDMGELVGLTTMAQAADEQGAAAARLVLDMIAGFSPPKEIVYPTELVRRTSTGPPPPLAPGARRARPVRRAG</sequence>
<dbReference type="InterPro" id="IPR000843">
    <property type="entry name" value="HTH_LacI"/>
</dbReference>
<reference evidence="6 7" key="1">
    <citation type="submission" date="2014-01" db="EMBL/GenBank/DDBJ databases">
        <title>Actinotalea ferrariae CF5-4.</title>
        <authorList>
            <person name="Chen F."/>
            <person name="Li Y."/>
            <person name="Wang G."/>
        </authorList>
    </citation>
    <scope>NUCLEOTIDE SEQUENCE [LARGE SCALE GENOMIC DNA]</scope>
    <source>
        <strain evidence="6 7">CF5-4</strain>
    </source>
</reference>
<evidence type="ECO:0000259" key="5">
    <source>
        <dbReference type="PROSITE" id="PS50932"/>
    </source>
</evidence>
<accession>A0A021VPU0</accession>
<dbReference type="PANTHER" id="PTHR30146">
    <property type="entry name" value="LACI-RELATED TRANSCRIPTIONAL REPRESSOR"/>
    <property type="match status" value="1"/>
</dbReference>
<evidence type="ECO:0000256" key="2">
    <source>
        <dbReference type="ARBA" id="ARBA00023125"/>
    </source>
</evidence>
<evidence type="ECO:0000313" key="6">
    <source>
        <dbReference type="EMBL" id="EYR63166.1"/>
    </source>
</evidence>
<keyword evidence="1" id="KW-0805">Transcription regulation</keyword>
<dbReference type="InterPro" id="IPR028082">
    <property type="entry name" value="Peripla_BP_I"/>
</dbReference>
<dbReference type="GO" id="GO:0000976">
    <property type="term" value="F:transcription cis-regulatory region binding"/>
    <property type="evidence" value="ECO:0007669"/>
    <property type="project" value="TreeGrafter"/>
</dbReference>
<keyword evidence="7" id="KW-1185">Reference proteome</keyword>
<dbReference type="Gene3D" id="3.40.50.2300">
    <property type="match status" value="2"/>
</dbReference>
<dbReference type="CDD" id="cd06267">
    <property type="entry name" value="PBP1_LacI_sugar_binding-like"/>
    <property type="match status" value="1"/>
</dbReference>
<evidence type="ECO:0000256" key="1">
    <source>
        <dbReference type="ARBA" id="ARBA00023015"/>
    </source>
</evidence>
<dbReference type="InterPro" id="IPR010982">
    <property type="entry name" value="Lambda_DNA-bd_dom_sf"/>
</dbReference>
<feature type="domain" description="HTH lacI-type" evidence="5">
    <location>
        <begin position="3"/>
        <end position="57"/>
    </location>
</feature>
<dbReference type="RefSeq" id="WP_052022951.1">
    <property type="nucleotide sequence ID" value="NZ_AXCW01000120.1"/>
</dbReference>
<dbReference type="Pfam" id="PF13377">
    <property type="entry name" value="Peripla_BP_3"/>
    <property type="match status" value="1"/>
</dbReference>
<dbReference type="InterPro" id="IPR046335">
    <property type="entry name" value="LacI/GalR-like_sensor"/>
</dbReference>
<dbReference type="PROSITE" id="PS00356">
    <property type="entry name" value="HTH_LACI_1"/>
    <property type="match status" value="1"/>
</dbReference>
<dbReference type="PANTHER" id="PTHR30146:SF109">
    <property type="entry name" value="HTH-TYPE TRANSCRIPTIONAL REGULATOR GALS"/>
    <property type="match status" value="1"/>
</dbReference>
<comment type="caution">
    <text evidence="6">The sequence shown here is derived from an EMBL/GenBank/DDBJ whole genome shotgun (WGS) entry which is preliminary data.</text>
</comment>
<dbReference type="CDD" id="cd01392">
    <property type="entry name" value="HTH_LacI"/>
    <property type="match status" value="1"/>
</dbReference>
<evidence type="ECO:0000256" key="3">
    <source>
        <dbReference type="ARBA" id="ARBA00023163"/>
    </source>
</evidence>
<evidence type="ECO:0000313" key="7">
    <source>
        <dbReference type="Proteomes" id="UP000019753"/>
    </source>
</evidence>